<proteinExistence type="predicted"/>
<feature type="compositionally biased region" description="Basic and acidic residues" evidence="1">
    <location>
        <begin position="287"/>
        <end position="301"/>
    </location>
</feature>
<feature type="compositionally biased region" description="Low complexity" evidence="1">
    <location>
        <begin position="321"/>
        <end position="330"/>
    </location>
</feature>
<accession>A0A446B9S5</accession>
<feature type="region of interest" description="Disordered" evidence="1">
    <location>
        <begin position="1"/>
        <end position="148"/>
    </location>
</feature>
<evidence type="ECO:0000313" key="3">
    <source>
        <dbReference type="Proteomes" id="UP000289323"/>
    </source>
</evidence>
<name>A0A446B9S5_9PEZI</name>
<feature type="region of interest" description="Disordered" evidence="1">
    <location>
        <begin position="160"/>
        <end position="179"/>
    </location>
</feature>
<gene>
    <name evidence="2" type="ORF">TT172_LOCUS1668</name>
</gene>
<dbReference type="PANTHER" id="PTHR13464:SF0">
    <property type="entry name" value="SAP30-BINDING PROTEIN"/>
    <property type="match status" value="1"/>
</dbReference>
<evidence type="ECO:0000256" key="1">
    <source>
        <dbReference type="SAM" id="MobiDB-lite"/>
    </source>
</evidence>
<feature type="region of interest" description="Disordered" evidence="1">
    <location>
        <begin position="287"/>
        <end position="345"/>
    </location>
</feature>
<sequence length="345" mass="35605">MGLVQYDSSDEEEEVQTPIPTFKTPSPAFNIHPRGSTRTSTHRLTQAPIYPPQQPSAAPPAPASPPAAPSPQPAATQPAPTTPPRAPVLGPVLGPSRPPPLSSSDAAAAAAAAAVDLAFLSAPSPPDPTSVPDPAEPEQSRSPYTATRALLRDLTLPAVADLDIPGSPPGAPSAADDALTAKVEGFLRLKRRRRREGGGGGEGEREGEQQQHFNARLAGSVGMRNPALMGRLLQFVGVETEFDDAGGGGLGNKRRPTEQYATVLGADVWDPHGFPAWAYRGELRKAQERAARERERGKGEPVEFVPAAAAASGTGSGGSAAGSKAGSRAGTPGVAGVKRKGRFDT</sequence>
<dbReference type="Proteomes" id="UP000289323">
    <property type="component" value="Unassembled WGS sequence"/>
</dbReference>
<protein>
    <submittedName>
        <fullName evidence="2">2221f9fb-6a80-4175-8ff2-5ddcf3a18353</fullName>
    </submittedName>
</protein>
<reference evidence="2 3" key="1">
    <citation type="submission" date="2018-04" db="EMBL/GenBank/DDBJ databases">
        <authorList>
            <person name="Huttner S."/>
            <person name="Dainat J."/>
        </authorList>
    </citation>
    <scope>NUCLEOTIDE SEQUENCE [LARGE SCALE GENOMIC DNA]</scope>
</reference>
<dbReference type="AlphaFoldDB" id="A0A446B9S5"/>
<dbReference type="EMBL" id="OUUZ01000001">
    <property type="protein sequence ID" value="SPQ19249.1"/>
    <property type="molecule type" value="Genomic_DNA"/>
</dbReference>
<evidence type="ECO:0000313" key="2">
    <source>
        <dbReference type="EMBL" id="SPQ19249.1"/>
    </source>
</evidence>
<dbReference type="PRINTS" id="PR01217">
    <property type="entry name" value="PRICHEXTENSN"/>
</dbReference>
<feature type="compositionally biased region" description="Low complexity" evidence="1">
    <location>
        <begin position="102"/>
        <end position="122"/>
    </location>
</feature>
<dbReference type="Pfam" id="PF07818">
    <property type="entry name" value="HCNGP"/>
    <property type="match status" value="1"/>
</dbReference>
<dbReference type="PANTHER" id="PTHR13464">
    <property type="entry name" value="TRANSCRIPTIONAL REGULATOR PROTEIN HCNGP"/>
    <property type="match status" value="1"/>
</dbReference>
<dbReference type="GO" id="GO:0006355">
    <property type="term" value="P:regulation of DNA-templated transcription"/>
    <property type="evidence" value="ECO:0007669"/>
    <property type="project" value="InterPro"/>
</dbReference>
<dbReference type="GO" id="GO:0005634">
    <property type="term" value="C:nucleus"/>
    <property type="evidence" value="ECO:0007669"/>
    <property type="project" value="TreeGrafter"/>
</dbReference>
<organism evidence="2 3">
    <name type="scientific">Thermothielavioides terrestris</name>
    <dbReference type="NCBI Taxonomy" id="2587410"/>
    <lineage>
        <taxon>Eukaryota</taxon>
        <taxon>Fungi</taxon>
        <taxon>Dikarya</taxon>
        <taxon>Ascomycota</taxon>
        <taxon>Pezizomycotina</taxon>
        <taxon>Sordariomycetes</taxon>
        <taxon>Sordariomycetidae</taxon>
        <taxon>Sordariales</taxon>
        <taxon>Chaetomiaceae</taxon>
        <taxon>Thermothielavioides</taxon>
    </lineage>
</organism>
<dbReference type="InterPro" id="IPR012479">
    <property type="entry name" value="SAP30BP"/>
</dbReference>
<feature type="region of interest" description="Disordered" evidence="1">
    <location>
        <begin position="189"/>
        <end position="211"/>
    </location>
</feature>
<feature type="compositionally biased region" description="Pro residues" evidence="1">
    <location>
        <begin position="49"/>
        <end position="72"/>
    </location>
</feature>